<accession>Q0W5A1</accession>
<gene>
    <name evidence="2" type="ORF">RCIX1136</name>
</gene>
<reference evidence="2 3" key="1">
    <citation type="journal article" date="2006" name="Science">
        <title>Genome of rice cluster I archaea -- the key methane producers in the rice rhizosphere.</title>
        <authorList>
            <person name="Erkel C."/>
            <person name="Kube M."/>
            <person name="Reinhardt R."/>
            <person name="Liesack W."/>
        </authorList>
    </citation>
    <scope>NUCLEOTIDE SEQUENCE [LARGE SCALE GENOMIC DNA]</scope>
    <source>
        <strain evidence="3">DSM 22066 / NBRC 105507 / MRE50</strain>
    </source>
</reference>
<name>Q0W5A1_METAR</name>
<protein>
    <submittedName>
        <fullName evidence="2">Uncharacterized protein</fullName>
    </submittedName>
</protein>
<organism evidence="2 3">
    <name type="scientific">Methanocella arvoryzae (strain DSM 22066 / NBRC 105507 / MRE50)</name>
    <dbReference type="NCBI Taxonomy" id="351160"/>
    <lineage>
        <taxon>Archaea</taxon>
        <taxon>Methanobacteriati</taxon>
        <taxon>Methanobacteriota</taxon>
        <taxon>Stenosarchaea group</taxon>
        <taxon>Methanomicrobia</taxon>
        <taxon>Methanocellales</taxon>
        <taxon>Methanocellaceae</taxon>
        <taxon>Methanocella</taxon>
    </lineage>
</organism>
<keyword evidence="3" id="KW-1185">Reference proteome</keyword>
<dbReference type="GeneID" id="5144252"/>
<dbReference type="KEGG" id="rci:RCIX1136"/>
<sequence length="86" mass="9713">MDLERPRYPESLIDRMKKEYPLSCIGCEFLRALPDRTTLCTYGGSPRKVDVLDPLVSNRTCKHNKPEPGILDMPEIPKPGSPSGER</sequence>
<proteinExistence type="predicted"/>
<dbReference type="AlphaFoldDB" id="Q0W5A1"/>
<feature type="region of interest" description="Disordered" evidence="1">
    <location>
        <begin position="63"/>
        <end position="86"/>
    </location>
</feature>
<dbReference type="STRING" id="351160.RCIX1136"/>
<evidence type="ECO:0000313" key="3">
    <source>
        <dbReference type="Proteomes" id="UP000000663"/>
    </source>
</evidence>
<evidence type="ECO:0000313" key="2">
    <source>
        <dbReference type="EMBL" id="CAJ36442.1"/>
    </source>
</evidence>
<dbReference type="RefSeq" id="WP_012036084.1">
    <property type="nucleotide sequence ID" value="NC_009464.1"/>
</dbReference>
<dbReference type="Proteomes" id="UP000000663">
    <property type="component" value="Chromosome"/>
</dbReference>
<dbReference type="EMBL" id="AM114193">
    <property type="protein sequence ID" value="CAJ36442.1"/>
    <property type="molecule type" value="Genomic_DNA"/>
</dbReference>
<evidence type="ECO:0000256" key="1">
    <source>
        <dbReference type="SAM" id="MobiDB-lite"/>
    </source>
</evidence>